<feature type="chain" id="PRO_5007888967" description="Hydrophobin" evidence="1">
    <location>
        <begin position="17"/>
        <end position="85"/>
    </location>
</feature>
<accession>A0A167JQP1</accession>
<comment type="caution">
    <text evidence="2">The sequence shown here is derived from an EMBL/GenBank/DDBJ whole genome shotgun (WGS) entry which is preliminary data.</text>
</comment>
<organism evidence="2 3">
    <name type="scientific">Metarhizium rileyi (strain RCEF 4871)</name>
    <name type="common">Nomuraea rileyi</name>
    <dbReference type="NCBI Taxonomy" id="1649241"/>
    <lineage>
        <taxon>Eukaryota</taxon>
        <taxon>Fungi</taxon>
        <taxon>Dikarya</taxon>
        <taxon>Ascomycota</taxon>
        <taxon>Pezizomycotina</taxon>
        <taxon>Sordariomycetes</taxon>
        <taxon>Hypocreomycetidae</taxon>
        <taxon>Hypocreales</taxon>
        <taxon>Clavicipitaceae</taxon>
        <taxon>Metarhizium</taxon>
    </lineage>
</organism>
<dbReference type="EMBL" id="AZHC01000002">
    <property type="protein sequence ID" value="OAA50609.1"/>
    <property type="molecule type" value="Genomic_DNA"/>
</dbReference>
<protein>
    <recommendedName>
        <fullName evidence="4">Hydrophobin</fullName>
    </recommendedName>
</protein>
<gene>
    <name evidence="2" type="ORF">NOR_01059</name>
</gene>
<dbReference type="AlphaFoldDB" id="A0A167JQP1"/>
<feature type="signal peptide" evidence="1">
    <location>
        <begin position="1"/>
        <end position="16"/>
    </location>
</feature>
<proteinExistence type="predicted"/>
<evidence type="ECO:0000313" key="2">
    <source>
        <dbReference type="EMBL" id="OAA50609.1"/>
    </source>
</evidence>
<keyword evidence="3" id="KW-1185">Reference proteome</keyword>
<dbReference type="OrthoDB" id="8115477at2759"/>
<evidence type="ECO:0008006" key="4">
    <source>
        <dbReference type="Google" id="ProtNLM"/>
    </source>
</evidence>
<keyword evidence="1" id="KW-0732">Signal</keyword>
<evidence type="ECO:0000313" key="3">
    <source>
        <dbReference type="Proteomes" id="UP000243498"/>
    </source>
</evidence>
<dbReference type="Proteomes" id="UP000243498">
    <property type="component" value="Unassembled WGS sequence"/>
</dbReference>
<name>A0A167JQP1_METRR</name>
<reference evidence="2 3" key="1">
    <citation type="journal article" date="2016" name="Genome Biol. Evol.">
        <title>Divergent and convergent evolution of fungal pathogenicity.</title>
        <authorList>
            <person name="Shang Y."/>
            <person name="Xiao G."/>
            <person name="Zheng P."/>
            <person name="Cen K."/>
            <person name="Zhan S."/>
            <person name="Wang C."/>
        </authorList>
    </citation>
    <scope>NUCLEOTIDE SEQUENCE [LARGE SCALE GENOMIC DNA]</scope>
    <source>
        <strain evidence="2 3">RCEF 4871</strain>
    </source>
</reference>
<sequence length="85" mass="8265">MKFTTAILALAATAVAVPTNGGGGGGGGGVCNTNSHPNQVCCSGGLLNILCFLQLGGSCTNDSYCCKSAPSSGGLINIGLECIKL</sequence>
<dbReference type="OMA" id="GQTAYCC"/>
<evidence type="ECO:0000256" key="1">
    <source>
        <dbReference type="SAM" id="SignalP"/>
    </source>
</evidence>